<keyword evidence="3" id="KW-0813">Transport</keyword>
<evidence type="ECO:0000256" key="2">
    <source>
        <dbReference type="ARBA" id="ARBA00005814"/>
    </source>
</evidence>
<dbReference type="GO" id="GO:0140359">
    <property type="term" value="F:ABC-type transporter activity"/>
    <property type="evidence" value="ECO:0007669"/>
    <property type="project" value="InterPro"/>
</dbReference>
<gene>
    <name evidence="9" type="primary">LOC113175393</name>
</gene>
<dbReference type="GeneID" id="113175393"/>
<dbReference type="InterPro" id="IPR027417">
    <property type="entry name" value="P-loop_NTPase"/>
</dbReference>
<feature type="transmembrane region" description="Helical" evidence="7">
    <location>
        <begin position="616"/>
        <end position="636"/>
    </location>
</feature>
<keyword evidence="5 7" id="KW-1133">Transmembrane helix</keyword>
<dbReference type="Pfam" id="PF00005">
    <property type="entry name" value="ABC_tran"/>
    <property type="match status" value="1"/>
</dbReference>
<proteinExistence type="inferred from homology"/>
<evidence type="ECO:0000313" key="9">
    <source>
        <dbReference type="Ensembl" id="ENSUPAP00010006297.1"/>
    </source>
</evidence>
<comment type="similarity">
    <text evidence="2">Belongs to the ABC transporter superfamily. ABCG family. Eye pigment precursor importer (TC 3.A.1.204) subfamily.</text>
</comment>
<dbReference type="CDD" id="cd03213">
    <property type="entry name" value="ABCG_EPDR"/>
    <property type="match status" value="1"/>
</dbReference>
<dbReference type="GO" id="GO:0016324">
    <property type="term" value="C:apical plasma membrane"/>
    <property type="evidence" value="ECO:0007669"/>
    <property type="project" value="UniProtKB-ARBA"/>
</dbReference>
<feature type="domain" description="ABC transporter" evidence="8">
    <location>
        <begin position="37"/>
        <end position="278"/>
    </location>
</feature>
<dbReference type="GeneTree" id="ENSGT00940000160729"/>
<evidence type="ECO:0000256" key="5">
    <source>
        <dbReference type="ARBA" id="ARBA00022989"/>
    </source>
</evidence>
<dbReference type="RefSeq" id="XP_026235452.1">
    <property type="nucleotide sequence ID" value="XM_026379667.1"/>
</dbReference>
<evidence type="ECO:0000256" key="7">
    <source>
        <dbReference type="SAM" id="Phobius"/>
    </source>
</evidence>
<feature type="transmembrane region" description="Helical" evidence="7">
    <location>
        <begin position="388"/>
        <end position="405"/>
    </location>
</feature>
<feature type="transmembrane region" description="Helical" evidence="7">
    <location>
        <begin position="524"/>
        <end position="544"/>
    </location>
</feature>
<name>A0A8D2H3E8_UROPR</name>
<evidence type="ECO:0000259" key="8">
    <source>
        <dbReference type="PROSITE" id="PS50893"/>
    </source>
</evidence>
<dbReference type="GO" id="GO:0042887">
    <property type="term" value="F:amide transmembrane transporter activity"/>
    <property type="evidence" value="ECO:0007669"/>
    <property type="project" value="UniProtKB-ARBA"/>
</dbReference>
<dbReference type="PANTHER" id="PTHR48041:SF70">
    <property type="entry name" value="ATP-BINDING CASSETTE SUB-FAMILY G MEMBER 3"/>
    <property type="match status" value="1"/>
</dbReference>
<dbReference type="Ensembl" id="ENSUPAT00010007199.1">
    <property type="protein sequence ID" value="ENSUPAP00010006297.1"/>
    <property type="gene ID" value="ENSUPAG00010005067.1"/>
</dbReference>
<feature type="transmembrane region" description="Helical" evidence="7">
    <location>
        <begin position="497"/>
        <end position="517"/>
    </location>
</feature>
<dbReference type="GO" id="GO:0032217">
    <property type="term" value="F:riboflavin transmembrane transporter activity"/>
    <property type="evidence" value="ECO:0007669"/>
    <property type="project" value="TreeGrafter"/>
</dbReference>
<dbReference type="Pfam" id="PF19055">
    <property type="entry name" value="ABC2_membrane_7"/>
    <property type="match status" value="1"/>
</dbReference>
<evidence type="ECO:0000313" key="10">
    <source>
        <dbReference type="Proteomes" id="UP000694417"/>
    </source>
</evidence>
<dbReference type="InterPro" id="IPR050352">
    <property type="entry name" value="ABCG_transporters"/>
</dbReference>
<dbReference type="FunFam" id="3.40.50.300:FF:000622">
    <property type="entry name" value="ATP-binding cassette sub-family G member 2"/>
    <property type="match status" value="1"/>
</dbReference>
<sequence length="642" mass="73087">MSSNNDQVVIPMLRRHTNGLPEMISADGETITQGAVLSFHNICYRGQEKRGSLLRRRTVEKEILSNISGIMKPGLNAIMGPPGGDKSLLLDILAARKDPCGLSGEVLINGVHQPANFRYNSGYVVQDDVVVHTLTVRENLQFSAALRLPTMTNHEKNERVNDIMEELNLDDMANFKVKSRELKKRTSIAVELITDPAILFLDEPTNGLDPSTANTVFSLLKKMSNRDRTIIFTIQQPRYSIFKLFDSLTLLASGKLMYHGPAQGALEYFQSAGYSGEEYQNPADFFLDIINGNVPPINREEENEAKETEQLFQREKPVIEALAEFYANSAFYRDTEAELEHLSGGRNSRSLAFREITCVTSFFHQLRWIFWRSFKNLLGFPSVTRRQLCYTVILALAVGCIFLVFKNDCTDIQVRAWGLYILIVFQCFSSVTAGEMFELEKKLFKHEYISGYYSEKSYFFGKLLSDLIPRRICPSFIFTFILSLMLGWKLGAFFRTMFIVLLVAYTTSSMALILGAGEKADRKILLVIVYFMFMLVFLGISLNFESTKLWLSWLQYFSIPYYGYMALLHNEFLGRNFCPGVSTTESRGCASYVICTGEEFLTLQSIDLSWGLWKNLLGLAVMLICFLTITYLKLIFLKKKHS</sequence>
<dbReference type="InterPro" id="IPR043926">
    <property type="entry name" value="ABCG_dom"/>
</dbReference>
<dbReference type="GO" id="GO:0005524">
    <property type="term" value="F:ATP binding"/>
    <property type="evidence" value="ECO:0007669"/>
    <property type="project" value="InterPro"/>
</dbReference>
<dbReference type="GO" id="GO:0016887">
    <property type="term" value="F:ATP hydrolysis activity"/>
    <property type="evidence" value="ECO:0007669"/>
    <property type="project" value="InterPro"/>
</dbReference>
<reference evidence="9" key="2">
    <citation type="submission" date="2025-09" db="UniProtKB">
        <authorList>
            <consortium name="Ensembl"/>
        </authorList>
    </citation>
    <scope>IDENTIFICATION</scope>
</reference>
<reference evidence="9" key="1">
    <citation type="submission" date="2025-08" db="UniProtKB">
        <authorList>
            <consortium name="Ensembl"/>
        </authorList>
    </citation>
    <scope>IDENTIFICATION</scope>
</reference>
<protein>
    <submittedName>
        <fullName evidence="9">ATP-binding cassette sub-family G member 2-like</fullName>
    </submittedName>
</protein>
<evidence type="ECO:0000256" key="1">
    <source>
        <dbReference type="ARBA" id="ARBA00004141"/>
    </source>
</evidence>
<dbReference type="InterPro" id="IPR003439">
    <property type="entry name" value="ABC_transporter-like_ATP-bd"/>
</dbReference>
<feature type="transmembrane region" description="Helical" evidence="7">
    <location>
        <begin position="472"/>
        <end position="491"/>
    </location>
</feature>
<feature type="transmembrane region" description="Helical" evidence="7">
    <location>
        <begin position="417"/>
        <end position="437"/>
    </location>
</feature>
<keyword evidence="10" id="KW-1185">Reference proteome</keyword>
<dbReference type="AlphaFoldDB" id="A0A8D2H3E8"/>
<dbReference type="SUPFAM" id="SSF52540">
    <property type="entry name" value="P-loop containing nucleoside triphosphate hydrolases"/>
    <property type="match status" value="1"/>
</dbReference>
<dbReference type="Proteomes" id="UP000694417">
    <property type="component" value="Unplaced"/>
</dbReference>
<accession>A0A8D2H3E8</accession>
<evidence type="ECO:0000256" key="4">
    <source>
        <dbReference type="ARBA" id="ARBA00022692"/>
    </source>
</evidence>
<dbReference type="PROSITE" id="PS50893">
    <property type="entry name" value="ABC_TRANSPORTER_2"/>
    <property type="match status" value="1"/>
</dbReference>
<comment type="subcellular location">
    <subcellularLocation>
        <location evidence="1">Membrane</location>
        <topology evidence="1">Multi-pass membrane protein</topology>
    </subcellularLocation>
</comment>
<dbReference type="Pfam" id="PF01061">
    <property type="entry name" value="ABC2_membrane"/>
    <property type="match status" value="1"/>
</dbReference>
<keyword evidence="4 7" id="KW-0812">Transmembrane</keyword>
<dbReference type="PANTHER" id="PTHR48041">
    <property type="entry name" value="ABC TRANSPORTER G FAMILY MEMBER 28"/>
    <property type="match status" value="1"/>
</dbReference>
<evidence type="ECO:0000256" key="3">
    <source>
        <dbReference type="ARBA" id="ARBA00022448"/>
    </source>
</evidence>
<keyword evidence="6 7" id="KW-0472">Membrane</keyword>
<dbReference type="InterPro" id="IPR013525">
    <property type="entry name" value="ABC2_TM"/>
</dbReference>
<evidence type="ECO:0000256" key="6">
    <source>
        <dbReference type="ARBA" id="ARBA00023136"/>
    </source>
</evidence>
<dbReference type="GO" id="GO:0015562">
    <property type="term" value="F:efflux transmembrane transporter activity"/>
    <property type="evidence" value="ECO:0007669"/>
    <property type="project" value="UniProtKB-ARBA"/>
</dbReference>
<dbReference type="Gene3D" id="3.40.50.300">
    <property type="entry name" value="P-loop containing nucleotide triphosphate hydrolases"/>
    <property type="match status" value="1"/>
</dbReference>
<organism evidence="9 10">
    <name type="scientific">Urocitellus parryii</name>
    <name type="common">Arctic ground squirrel</name>
    <name type="synonym">Spermophilus parryii</name>
    <dbReference type="NCBI Taxonomy" id="9999"/>
    <lineage>
        <taxon>Eukaryota</taxon>
        <taxon>Metazoa</taxon>
        <taxon>Chordata</taxon>
        <taxon>Craniata</taxon>
        <taxon>Vertebrata</taxon>
        <taxon>Euteleostomi</taxon>
        <taxon>Mammalia</taxon>
        <taxon>Eutheria</taxon>
        <taxon>Euarchontoglires</taxon>
        <taxon>Glires</taxon>
        <taxon>Rodentia</taxon>
        <taxon>Sciuromorpha</taxon>
        <taxon>Sciuridae</taxon>
        <taxon>Xerinae</taxon>
        <taxon>Marmotini</taxon>
        <taxon>Urocitellus</taxon>
    </lineage>
</organism>